<dbReference type="InterPro" id="IPR000253">
    <property type="entry name" value="FHA_dom"/>
</dbReference>
<organism evidence="5 6">
    <name type="scientific">Paragonimus skrjabini miyazakii</name>
    <dbReference type="NCBI Taxonomy" id="59628"/>
    <lineage>
        <taxon>Eukaryota</taxon>
        <taxon>Metazoa</taxon>
        <taxon>Spiralia</taxon>
        <taxon>Lophotrochozoa</taxon>
        <taxon>Platyhelminthes</taxon>
        <taxon>Trematoda</taxon>
        <taxon>Digenea</taxon>
        <taxon>Plagiorchiida</taxon>
        <taxon>Troglotremata</taxon>
        <taxon>Troglotrematidae</taxon>
        <taxon>Paragonimus</taxon>
    </lineage>
</organism>
<feature type="compositionally biased region" description="Basic residues" evidence="2">
    <location>
        <begin position="219"/>
        <end position="229"/>
    </location>
</feature>
<feature type="compositionally biased region" description="Basic and acidic residues" evidence="2">
    <location>
        <begin position="244"/>
        <end position="258"/>
    </location>
</feature>
<evidence type="ECO:0008006" key="7">
    <source>
        <dbReference type="Google" id="ProtNLM"/>
    </source>
</evidence>
<feature type="coiled-coil region" evidence="1">
    <location>
        <begin position="9"/>
        <end position="50"/>
    </location>
</feature>
<dbReference type="EMBL" id="JTDE01021414">
    <property type="protein sequence ID" value="KAF7232960.1"/>
    <property type="molecule type" value="Genomic_DNA"/>
</dbReference>
<evidence type="ECO:0000259" key="4">
    <source>
        <dbReference type="PROSITE" id="PS50174"/>
    </source>
</evidence>
<dbReference type="SUPFAM" id="SSF49879">
    <property type="entry name" value="SMAD/FHA domain"/>
    <property type="match status" value="1"/>
</dbReference>
<protein>
    <recommendedName>
        <fullName evidence="7">Angiogenic factor with G patch and FHA domains 1</fullName>
    </recommendedName>
</protein>
<proteinExistence type="predicted"/>
<evidence type="ECO:0000256" key="1">
    <source>
        <dbReference type="SAM" id="Coils"/>
    </source>
</evidence>
<gene>
    <name evidence="5" type="ORF">EG68_11172</name>
</gene>
<feature type="compositionally biased region" description="Basic residues" evidence="2">
    <location>
        <begin position="178"/>
        <end position="191"/>
    </location>
</feature>
<evidence type="ECO:0000313" key="6">
    <source>
        <dbReference type="Proteomes" id="UP000822476"/>
    </source>
</evidence>
<comment type="caution">
    <text evidence="5">The sequence shown here is derived from an EMBL/GenBank/DDBJ whole genome shotgun (WGS) entry which is preliminary data.</text>
</comment>
<dbReference type="InterPro" id="IPR000467">
    <property type="entry name" value="G_patch_dom"/>
</dbReference>
<dbReference type="PANTHER" id="PTHR23106">
    <property type="entry name" value="ANGIOGENIC FACTOR WITH G PATCH AND FHA DOMAINS 1"/>
    <property type="match status" value="1"/>
</dbReference>
<dbReference type="Pfam" id="PF00498">
    <property type="entry name" value="FHA"/>
    <property type="match status" value="1"/>
</dbReference>
<name>A0A8S9YED1_9TREM</name>
<keyword evidence="1" id="KW-0175">Coiled coil</keyword>
<reference evidence="5" key="1">
    <citation type="submission" date="2019-07" db="EMBL/GenBank/DDBJ databases">
        <title>Annotation for the trematode Paragonimus miyazaki's.</title>
        <authorList>
            <person name="Choi Y.-J."/>
        </authorList>
    </citation>
    <scope>NUCLEOTIDE SEQUENCE</scope>
    <source>
        <strain evidence="5">Japan</strain>
    </source>
</reference>
<dbReference type="AlphaFoldDB" id="A0A8S9YED1"/>
<dbReference type="CDD" id="cd16164">
    <property type="entry name" value="OCRE_VG5Q"/>
    <property type="match status" value="1"/>
</dbReference>
<evidence type="ECO:0000256" key="2">
    <source>
        <dbReference type="SAM" id="MobiDB-lite"/>
    </source>
</evidence>
<evidence type="ECO:0000313" key="5">
    <source>
        <dbReference type="EMBL" id="KAF7232960.1"/>
    </source>
</evidence>
<dbReference type="PROSITE" id="PS50006">
    <property type="entry name" value="FHA_DOMAIN"/>
    <property type="match status" value="1"/>
</dbReference>
<dbReference type="Pfam" id="PF01585">
    <property type="entry name" value="G-patch"/>
    <property type="match status" value="1"/>
</dbReference>
<feature type="region of interest" description="Disordered" evidence="2">
    <location>
        <begin position="164"/>
        <end position="274"/>
    </location>
</feature>
<dbReference type="Gene3D" id="2.60.200.20">
    <property type="match status" value="1"/>
</dbReference>
<feature type="region of interest" description="Disordered" evidence="2">
    <location>
        <begin position="576"/>
        <end position="595"/>
    </location>
</feature>
<feature type="domain" description="FHA" evidence="3">
    <location>
        <begin position="317"/>
        <end position="369"/>
    </location>
</feature>
<dbReference type="PROSITE" id="PS50174">
    <property type="entry name" value="G_PATCH"/>
    <property type="match status" value="1"/>
</dbReference>
<evidence type="ECO:0000259" key="3">
    <source>
        <dbReference type="PROSITE" id="PS50006"/>
    </source>
</evidence>
<keyword evidence="6" id="KW-1185">Reference proteome</keyword>
<dbReference type="InterPro" id="IPR053027">
    <property type="entry name" value="AGGF1"/>
</dbReference>
<accession>A0A8S9YED1</accession>
<dbReference type="SMART" id="SM00443">
    <property type="entry name" value="G_patch"/>
    <property type="match status" value="1"/>
</dbReference>
<dbReference type="OrthoDB" id="2538319at2759"/>
<dbReference type="Proteomes" id="UP000822476">
    <property type="component" value="Unassembled WGS sequence"/>
</dbReference>
<dbReference type="PANTHER" id="PTHR23106:SF24">
    <property type="entry name" value="ANGIOGENIC FACTOR WITH G PATCH AND FHA DOMAINS 1"/>
    <property type="match status" value="1"/>
</dbReference>
<feature type="domain" description="G-patch" evidence="4">
    <location>
        <begin position="532"/>
        <end position="579"/>
    </location>
</feature>
<sequence length="613" mass="68712">MEFDVFEKLSELETRIFFLEKELEDKDAIIQALTVRNAQLEQEQTDKSKEIAVIDLEKDCDLAAVESGKSIAEALKEASETAFHHTGYIFDDRIGLYFDRNSGYYYDPEHHLFFEPKSGMCYRYNSVTGAYTHQSSVDYHHWEKQYRRLLIRLSVRDPQDAAPLILSPGRYDHSGRPNNRRSHRNNRRYRSLSRSPLRGHSGQQSWSSDSSNSTDRRLFNRRRRLRRRGSSASNESSSKRGRRRYSDDRTCVERRSDVTEEVPNGSPPASDQPTTVIAKPVVYPPGVRLVVLASEYTAPGTVFILTSDESSKGWGCIGRNPTFCPSVNFPDDPAVGTIHCEVIYKSTEEQYVLLDRESSSGTYVNGEALQKQTPFLLSHGDVVRIGSSRLLVHIHRGLEVCAQCDPEVIKLTADLANAQHSAVLDASCPRSTQTLEEEHAHKLSTGLSSREAERRATLDMLKEKYGVKHCALKFLSCDSKTYNDRAAHRRAIQANLKATGYVDAAPPPFVEPPVKDVERLLQTSAVPVSLGMENRGAKLMSKMGWSPGQGLGRNASGMVEPVSVSTPLNSRAGFGSVEQRARSEVSVPTNTTSQDMRRARIHAITSKRFEKLG</sequence>
<dbReference type="InterPro" id="IPR008984">
    <property type="entry name" value="SMAD_FHA_dom_sf"/>
</dbReference>
<feature type="compositionally biased region" description="Low complexity" evidence="2">
    <location>
        <begin position="192"/>
        <end position="213"/>
    </location>
</feature>
<dbReference type="Pfam" id="PF17780">
    <property type="entry name" value="OCRE"/>
    <property type="match status" value="1"/>
</dbReference>
<dbReference type="InterPro" id="IPR035624">
    <property type="entry name" value="AGGF1_OCRE"/>
</dbReference>
<dbReference type="GO" id="GO:0003676">
    <property type="term" value="F:nucleic acid binding"/>
    <property type="evidence" value="ECO:0007669"/>
    <property type="project" value="InterPro"/>
</dbReference>
<dbReference type="InterPro" id="IPR041591">
    <property type="entry name" value="OCRE"/>
</dbReference>